<dbReference type="PROSITE" id="PS01230">
    <property type="entry name" value="TRMA_1"/>
    <property type="match status" value="1"/>
</dbReference>
<gene>
    <name evidence="7" type="ORF">HLVA_12170</name>
</gene>
<dbReference type="FunFam" id="2.40.50.1070:FF:000003">
    <property type="entry name" value="23S rRNA (Uracil-5-)-methyltransferase RumA"/>
    <property type="match status" value="1"/>
</dbReference>
<dbReference type="InterPro" id="IPR029063">
    <property type="entry name" value="SAM-dependent_MTases_sf"/>
</dbReference>
<dbReference type="RefSeq" id="WP_307903511.1">
    <property type="nucleotide sequence ID" value="NZ_AP027059.1"/>
</dbReference>
<dbReference type="Gene3D" id="2.40.50.1070">
    <property type="match status" value="1"/>
</dbReference>
<proteinExistence type="inferred from homology"/>
<protein>
    <submittedName>
        <fullName evidence="7">RNA methyltransferase</fullName>
    </submittedName>
</protein>
<dbReference type="Pfam" id="PF05958">
    <property type="entry name" value="tRNA_U5-meth_tr"/>
    <property type="match status" value="1"/>
</dbReference>
<feature type="binding site" evidence="4">
    <location>
        <position position="327"/>
    </location>
    <ligand>
        <name>S-adenosyl-L-methionine</name>
        <dbReference type="ChEBI" id="CHEBI:59789"/>
    </ligand>
</feature>
<feature type="active site" description="Nucleophile" evidence="4">
    <location>
        <position position="398"/>
    </location>
</feature>
<dbReference type="Proteomes" id="UP001321582">
    <property type="component" value="Chromosome"/>
</dbReference>
<dbReference type="SUPFAM" id="SSF53335">
    <property type="entry name" value="S-adenosyl-L-methionine-dependent methyltransferases"/>
    <property type="match status" value="1"/>
</dbReference>
<dbReference type="NCBIfam" id="TIGR00479">
    <property type="entry name" value="rumA"/>
    <property type="match status" value="1"/>
</dbReference>
<dbReference type="GO" id="GO:0070041">
    <property type="term" value="F:rRNA (uridine-C5-)-methyltransferase activity"/>
    <property type="evidence" value="ECO:0007669"/>
    <property type="project" value="UniProtKB-ARBA"/>
</dbReference>
<dbReference type="GO" id="GO:0070475">
    <property type="term" value="P:rRNA base methylation"/>
    <property type="evidence" value="ECO:0007669"/>
    <property type="project" value="TreeGrafter"/>
</dbReference>
<feature type="binding site" evidence="4">
    <location>
        <position position="306"/>
    </location>
    <ligand>
        <name>S-adenosyl-L-methionine</name>
        <dbReference type="ChEBI" id="CHEBI:59789"/>
    </ligand>
</feature>
<dbReference type="PANTHER" id="PTHR11061">
    <property type="entry name" value="RNA M5U METHYLTRANSFERASE"/>
    <property type="match status" value="1"/>
</dbReference>
<evidence type="ECO:0000256" key="5">
    <source>
        <dbReference type="PROSITE-ProRule" id="PRU10015"/>
    </source>
</evidence>
<feature type="binding site" evidence="4">
    <location>
        <position position="277"/>
    </location>
    <ligand>
        <name>S-adenosyl-L-methionine</name>
        <dbReference type="ChEBI" id="CHEBI:59789"/>
    </ligand>
</feature>
<dbReference type="PROSITE" id="PS51687">
    <property type="entry name" value="SAM_MT_RNA_M5U"/>
    <property type="match status" value="1"/>
</dbReference>
<dbReference type="InterPro" id="IPR010280">
    <property type="entry name" value="U5_MeTrfase_fam"/>
</dbReference>
<evidence type="ECO:0000259" key="6">
    <source>
        <dbReference type="PROSITE" id="PS50926"/>
    </source>
</evidence>
<keyword evidence="1 4" id="KW-0489">Methyltransferase</keyword>
<dbReference type="InterPro" id="IPR030390">
    <property type="entry name" value="MeTrfase_TrmA_AS"/>
</dbReference>
<dbReference type="FunFam" id="2.40.50.140:FF:000097">
    <property type="entry name" value="23S rRNA (uracil(1939)-C(5))-methyltransferase RlmD"/>
    <property type="match status" value="1"/>
</dbReference>
<sequence length="443" mass="50825">MKKGDIINVKIDKIAFGGEGLGFYENLAVFVPMSVPGDIVKIKIISVKKNYARGLIEEILEKSSGRIEPRCKYFNKCGGCNFMMMDYKTQLDCKTDIVKNLIRDEKVIVNKTLGSKNSYNYRNKVIQPFGTKNHKIISGFYMKKTHEVVDMDNCIIQPKISNKIIRKIKEIAQKQSITIYNEKKHSGFLRNVMVRVNKKNEAMVVFIINSNKYEVLNPLIKKLTDSIKEIKSVYVSFNTIKTNVALGKKVKRLYGEYFLYEDICGYKFRISPKSFFQINLFQTERLYNLVLDLLGDIKNKNILDAYSGTGTISTLMSKRAKFVYGIEMVESSVKDAKLTAKENSIKNVEFITGKVEDEIDKLKDIDIVVFDPPRKGLDSSIIKVLGKRKIENIIYISCDPSTFIRDVKLLEEYGYILEEVHPVDMFPQTSHIEVVGKIRLKNV</sequence>
<evidence type="ECO:0000313" key="8">
    <source>
        <dbReference type="Proteomes" id="UP001321582"/>
    </source>
</evidence>
<dbReference type="KEGG" id="haby:HLVA_12170"/>
<name>A0AAU9DEN4_9FUSO</name>
<keyword evidence="2 4" id="KW-0808">Transferase</keyword>
<dbReference type="AlphaFoldDB" id="A0AAU9DEN4"/>
<keyword evidence="3 4" id="KW-0949">S-adenosyl-L-methionine</keyword>
<comment type="similarity">
    <text evidence="4">Belongs to the class I-like SAM-binding methyltransferase superfamily. RNA M5U methyltransferase family.</text>
</comment>
<evidence type="ECO:0000256" key="3">
    <source>
        <dbReference type="ARBA" id="ARBA00022691"/>
    </source>
</evidence>
<feature type="domain" description="TRAM" evidence="6">
    <location>
        <begin position="1"/>
        <end position="58"/>
    </location>
</feature>
<dbReference type="CDD" id="cd02440">
    <property type="entry name" value="AdoMet_MTases"/>
    <property type="match status" value="1"/>
</dbReference>
<dbReference type="FunFam" id="3.40.50.150:FF:000009">
    <property type="entry name" value="23S rRNA (Uracil(1939)-C(5))-methyltransferase RlmD"/>
    <property type="match status" value="1"/>
</dbReference>
<evidence type="ECO:0000256" key="1">
    <source>
        <dbReference type="ARBA" id="ARBA00022603"/>
    </source>
</evidence>
<feature type="binding site" evidence="4">
    <location>
        <position position="371"/>
    </location>
    <ligand>
        <name>S-adenosyl-L-methionine</name>
        <dbReference type="ChEBI" id="CHEBI:59789"/>
    </ligand>
</feature>
<evidence type="ECO:0000256" key="2">
    <source>
        <dbReference type="ARBA" id="ARBA00022679"/>
    </source>
</evidence>
<reference evidence="7 8" key="1">
    <citation type="submission" date="2022-11" db="EMBL/GenBank/DDBJ databases">
        <title>Haliovirga abyssi gen. nov., sp. nov., a mesophilic fermentative bacterium isolated from the Iheya North hydrothermal field and the proposal of Haliovirgaceae fam. nov.</title>
        <authorList>
            <person name="Miyazaki U."/>
            <person name="Tame A."/>
            <person name="Miyazaki J."/>
            <person name="Takai K."/>
            <person name="Sawayama S."/>
            <person name="Kitajima M."/>
            <person name="Okamoto A."/>
            <person name="Nakagawa S."/>
        </authorList>
    </citation>
    <scope>NUCLEOTIDE SEQUENCE [LARGE SCALE GENOMIC DNA]</scope>
    <source>
        <strain evidence="7 8">IC12</strain>
    </source>
</reference>
<evidence type="ECO:0000313" key="7">
    <source>
        <dbReference type="EMBL" id="BDU50648.1"/>
    </source>
</evidence>
<dbReference type="InterPro" id="IPR002792">
    <property type="entry name" value="TRAM_dom"/>
</dbReference>
<evidence type="ECO:0000256" key="4">
    <source>
        <dbReference type="PROSITE-ProRule" id="PRU01024"/>
    </source>
</evidence>
<organism evidence="7 8">
    <name type="scientific">Haliovirga abyssi</name>
    <dbReference type="NCBI Taxonomy" id="2996794"/>
    <lineage>
        <taxon>Bacteria</taxon>
        <taxon>Fusobacteriati</taxon>
        <taxon>Fusobacteriota</taxon>
        <taxon>Fusobacteriia</taxon>
        <taxon>Fusobacteriales</taxon>
        <taxon>Haliovirgaceae</taxon>
        <taxon>Haliovirga</taxon>
    </lineage>
</organism>
<dbReference type="Pfam" id="PF01938">
    <property type="entry name" value="TRAM"/>
    <property type="match status" value="1"/>
</dbReference>
<dbReference type="Gene3D" id="3.40.50.150">
    <property type="entry name" value="Vaccinia Virus protein VP39"/>
    <property type="match status" value="1"/>
</dbReference>
<accession>A0AAU9DEN4</accession>
<dbReference type="Gene3D" id="2.40.50.140">
    <property type="entry name" value="Nucleic acid-binding proteins"/>
    <property type="match status" value="1"/>
</dbReference>
<dbReference type="InterPro" id="IPR012340">
    <property type="entry name" value="NA-bd_OB-fold"/>
</dbReference>
<dbReference type="PROSITE" id="PS50926">
    <property type="entry name" value="TRAM"/>
    <property type="match status" value="1"/>
</dbReference>
<dbReference type="EMBL" id="AP027059">
    <property type="protein sequence ID" value="BDU50648.1"/>
    <property type="molecule type" value="Genomic_DNA"/>
</dbReference>
<dbReference type="InterPro" id="IPR030391">
    <property type="entry name" value="MeTrfase_TrmA_CS"/>
</dbReference>
<dbReference type="SUPFAM" id="SSF50249">
    <property type="entry name" value="Nucleic acid-binding proteins"/>
    <property type="match status" value="1"/>
</dbReference>
<dbReference type="PROSITE" id="PS01231">
    <property type="entry name" value="TRMA_2"/>
    <property type="match status" value="1"/>
</dbReference>
<dbReference type="PANTHER" id="PTHR11061:SF30">
    <property type="entry name" value="TRNA (URACIL(54)-C(5))-METHYLTRANSFERASE"/>
    <property type="match status" value="1"/>
</dbReference>
<keyword evidence="8" id="KW-1185">Reference proteome</keyword>
<feature type="active site" evidence="5">
    <location>
        <position position="398"/>
    </location>
</feature>